<dbReference type="AlphaFoldDB" id="A0A0N0P5Z7"/>
<protein>
    <submittedName>
        <fullName evidence="3">Uncharacterized protein</fullName>
    </submittedName>
</protein>
<keyword evidence="1" id="KW-0812">Transmembrane</keyword>
<feature type="chain" id="PRO_5005857244" evidence="2">
    <location>
        <begin position="29"/>
        <end position="612"/>
    </location>
</feature>
<keyword evidence="2" id="KW-0732">Signal</keyword>
<accession>A0A0N0P5Z7</accession>
<dbReference type="OrthoDB" id="273203at2759"/>
<dbReference type="Proteomes" id="UP000038009">
    <property type="component" value="Unassembled WGS sequence"/>
</dbReference>
<keyword evidence="1" id="KW-0472">Membrane</keyword>
<name>A0A0N0P5Z7_LEPSE</name>
<feature type="transmembrane region" description="Helical" evidence="1">
    <location>
        <begin position="302"/>
        <end position="324"/>
    </location>
</feature>
<evidence type="ECO:0000313" key="3">
    <source>
        <dbReference type="EMBL" id="KPI86577.1"/>
    </source>
</evidence>
<feature type="signal peptide" evidence="2">
    <location>
        <begin position="1"/>
        <end position="28"/>
    </location>
</feature>
<dbReference type="OMA" id="CAILFRY"/>
<dbReference type="VEuPathDB" id="TriTrypDB:Lsey_0124_0110"/>
<evidence type="ECO:0000256" key="1">
    <source>
        <dbReference type="SAM" id="Phobius"/>
    </source>
</evidence>
<keyword evidence="4" id="KW-1185">Reference proteome</keyword>
<comment type="caution">
    <text evidence="3">The sequence shown here is derived from an EMBL/GenBank/DDBJ whole genome shotgun (WGS) entry which is preliminary data.</text>
</comment>
<organism evidence="3 4">
    <name type="scientific">Leptomonas seymouri</name>
    <dbReference type="NCBI Taxonomy" id="5684"/>
    <lineage>
        <taxon>Eukaryota</taxon>
        <taxon>Discoba</taxon>
        <taxon>Euglenozoa</taxon>
        <taxon>Kinetoplastea</taxon>
        <taxon>Metakinetoplastina</taxon>
        <taxon>Trypanosomatida</taxon>
        <taxon>Trypanosomatidae</taxon>
        <taxon>Leishmaniinae</taxon>
        <taxon>Leptomonas</taxon>
    </lineage>
</organism>
<proteinExistence type="predicted"/>
<dbReference type="EMBL" id="LJSK01000124">
    <property type="protein sequence ID" value="KPI86577.1"/>
    <property type="molecule type" value="Genomic_DNA"/>
</dbReference>
<sequence>MCRALLHVGVAALLSTLLLLTGSHSVVAQVEVETPLTLHVLNVTLNAAGWPTDAAALDSYVSGLTADVTATICGSLPSTVSKCTAFMTSVSATASPVQVAIQASAQSDSYGAGRDTYKLFSQWAAGAHLFSLSAVAGSLPAPSYSSGKYTAPCRGALSYSFLPVCSHTETQVTTVYVKATSTALESAFLSHLCPTTSTATCTARVAVTRAADNYQIVEITGTPKGLEAVLAFVADARASYLGLSSASNAVPGEKIGDRNRQLGVTAVELHYNNVRATLFTTTENQRTYMASANMSVQCEASYNMWAIAFVAVPFLVIGLFRYVWHRGRHRAKKHERRRIVEDETRIMQGYTNPADTQAVETAPPPGVDTSALAPQWRMDENGNYYDANAGGAVTAIDAAVGNGALSNTGGGNGTAYHTWVDPETGETYQYVVDNAGAAASAADDGAQQAATGAGEDPNAVYQTYVDPETGETYQYVVDNAGAAASAADDGAQQTATGAGEDPNAVYQTYVDPETGETYQYAVDPAGGGTQDEHVADAVTEAAGADDYQTYVDPNTGEAYQYSVLANDAVADGQQYEYVDPNTGEVFPYDASAAAGGNGTAGNTYVDPNTGAT</sequence>
<gene>
    <name evidence="3" type="ORF">ABL78_4352</name>
</gene>
<keyword evidence="1" id="KW-1133">Transmembrane helix</keyword>
<evidence type="ECO:0000313" key="4">
    <source>
        <dbReference type="Proteomes" id="UP000038009"/>
    </source>
</evidence>
<evidence type="ECO:0000256" key="2">
    <source>
        <dbReference type="SAM" id="SignalP"/>
    </source>
</evidence>
<reference evidence="3 4" key="1">
    <citation type="journal article" date="2015" name="PLoS Pathog.">
        <title>Leptomonas seymouri: Adaptations to the Dixenous Life Cycle Analyzed by Genome Sequencing, Transcriptome Profiling and Co-infection with Leishmania donovani.</title>
        <authorList>
            <person name="Kraeva N."/>
            <person name="Butenko A."/>
            <person name="Hlavacova J."/>
            <person name="Kostygov A."/>
            <person name="Myskova J."/>
            <person name="Grybchuk D."/>
            <person name="Lestinova T."/>
            <person name="Votypka J."/>
            <person name="Volf P."/>
            <person name="Opperdoes F."/>
            <person name="Flegontov P."/>
            <person name="Lukes J."/>
            <person name="Yurchenko V."/>
        </authorList>
    </citation>
    <scope>NUCLEOTIDE SEQUENCE [LARGE SCALE GENOMIC DNA]</scope>
    <source>
        <strain evidence="3 4">ATCC 30220</strain>
    </source>
</reference>